<dbReference type="InterPro" id="IPR008279">
    <property type="entry name" value="PEP-util_enz_mobile_dom"/>
</dbReference>
<evidence type="ECO:0000256" key="1">
    <source>
        <dbReference type="ARBA" id="ARBA00000683"/>
    </source>
</evidence>
<dbReference type="InterPro" id="IPR003018">
    <property type="entry name" value="GAF"/>
</dbReference>
<evidence type="ECO:0000256" key="7">
    <source>
        <dbReference type="ARBA" id="ARBA00022490"/>
    </source>
</evidence>
<comment type="cofactor">
    <cofactor evidence="2">
        <name>Mg(2+)</name>
        <dbReference type="ChEBI" id="CHEBI:18420"/>
    </cofactor>
</comment>
<keyword evidence="6" id="KW-0813">Transport</keyword>
<keyword evidence="7" id="KW-0963">Cytoplasm</keyword>
<name>A0A1U9JT10_9HYPH</name>
<comment type="catalytic activity">
    <reaction evidence="1">
        <text>L-histidyl-[protein] + phosphoenolpyruvate = N(pros)-phospho-L-histidyl-[protein] + pyruvate</text>
        <dbReference type="Rhea" id="RHEA:23880"/>
        <dbReference type="Rhea" id="RHEA-COMP:9745"/>
        <dbReference type="Rhea" id="RHEA-COMP:9746"/>
        <dbReference type="ChEBI" id="CHEBI:15361"/>
        <dbReference type="ChEBI" id="CHEBI:29979"/>
        <dbReference type="ChEBI" id="CHEBI:58702"/>
        <dbReference type="ChEBI" id="CHEBI:64837"/>
        <dbReference type="EC" id="2.7.3.9"/>
    </reaction>
</comment>
<dbReference type="Pfam" id="PF01590">
    <property type="entry name" value="GAF"/>
    <property type="match status" value="1"/>
</dbReference>
<reference evidence="16 17" key="2">
    <citation type="journal article" date="2016" name="Sci. Rep.">
        <title>The genome of Rhizobiales bacteria in predatory ants reveals urease gene functions but no genes for nitrogen fixation.</title>
        <authorList>
            <person name="Neuvonen M.M."/>
            <person name="Tamarit D."/>
            <person name="Naslund K."/>
            <person name="Liebig J."/>
            <person name="Feldhaar H."/>
            <person name="Moran N.A."/>
            <person name="Guy L."/>
            <person name="Andersson S.G."/>
        </authorList>
    </citation>
    <scope>NUCLEOTIDE SEQUENCE [LARGE SCALE GENOMIC DNA]</scope>
    <source>
        <strain evidence="16 17">Hsal</strain>
    </source>
</reference>
<dbReference type="Pfam" id="PF05524">
    <property type="entry name" value="PEP-utilisers_N"/>
    <property type="match status" value="1"/>
</dbReference>
<evidence type="ECO:0000256" key="6">
    <source>
        <dbReference type="ARBA" id="ARBA00022448"/>
    </source>
</evidence>
<dbReference type="Pfam" id="PF00391">
    <property type="entry name" value="PEP-utilizers"/>
    <property type="match status" value="1"/>
</dbReference>
<comment type="subcellular location">
    <subcellularLocation>
        <location evidence="3">Cytoplasm</location>
    </subcellularLocation>
</comment>
<dbReference type="PANTHER" id="PTHR46244">
    <property type="entry name" value="PHOSPHOENOLPYRUVATE-PROTEIN PHOSPHOTRANSFERASE"/>
    <property type="match status" value="1"/>
</dbReference>
<evidence type="ECO:0000256" key="12">
    <source>
        <dbReference type="ARBA" id="ARBA00022777"/>
    </source>
</evidence>
<dbReference type="STRING" id="1902579.BHV28_02820"/>
<dbReference type="GO" id="GO:0016301">
    <property type="term" value="F:kinase activity"/>
    <property type="evidence" value="ECO:0007669"/>
    <property type="project" value="UniProtKB-KW"/>
</dbReference>
<evidence type="ECO:0000256" key="9">
    <source>
        <dbReference type="ARBA" id="ARBA00022679"/>
    </source>
</evidence>
<dbReference type="EMBL" id="CP017315">
    <property type="protein sequence ID" value="AQS41004.1"/>
    <property type="molecule type" value="Genomic_DNA"/>
</dbReference>
<dbReference type="InterPro" id="IPR023151">
    <property type="entry name" value="PEP_util_CS"/>
</dbReference>
<evidence type="ECO:0000256" key="8">
    <source>
        <dbReference type="ARBA" id="ARBA00022597"/>
    </source>
</evidence>
<dbReference type="KEGG" id="thd:BHV28_02820"/>
<evidence type="ECO:0000256" key="13">
    <source>
        <dbReference type="ARBA" id="ARBA00022842"/>
    </source>
</evidence>
<evidence type="ECO:0000256" key="11">
    <source>
        <dbReference type="ARBA" id="ARBA00022723"/>
    </source>
</evidence>
<keyword evidence="10" id="KW-0598">Phosphotransferase system</keyword>
<dbReference type="InterPro" id="IPR008731">
    <property type="entry name" value="PTS_EIN"/>
</dbReference>
<dbReference type="SUPFAM" id="SSF47831">
    <property type="entry name" value="Enzyme I of the PEP:sugar phosphotransferase system HPr-binding (sub)domain"/>
    <property type="match status" value="1"/>
</dbReference>
<dbReference type="SMART" id="SM00065">
    <property type="entry name" value="GAF"/>
    <property type="match status" value="1"/>
</dbReference>
<evidence type="ECO:0000256" key="5">
    <source>
        <dbReference type="ARBA" id="ARBA00012232"/>
    </source>
</evidence>
<dbReference type="InterPro" id="IPR040442">
    <property type="entry name" value="Pyrv_kinase-like_dom_sf"/>
</dbReference>
<dbReference type="InterPro" id="IPR006318">
    <property type="entry name" value="PTS_EI-like"/>
</dbReference>
<dbReference type="Gene3D" id="3.50.30.10">
    <property type="entry name" value="Phosphohistidine domain"/>
    <property type="match status" value="1"/>
</dbReference>
<dbReference type="PROSITE" id="PS00742">
    <property type="entry name" value="PEP_ENZYMES_2"/>
    <property type="match status" value="1"/>
</dbReference>
<dbReference type="PANTHER" id="PTHR46244:SF6">
    <property type="entry name" value="PHOSPHOENOLPYRUVATE-PROTEIN PHOSPHOTRANSFERASE"/>
    <property type="match status" value="1"/>
</dbReference>
<dbReference type="SUPFAM" id="SSF55781">
    <property type="entry name" value="GAF domain-like"/>
    <property type="match status" value="1"/>
</dbReference>
<dbReference type="PRINTS" id="PR01736">
    <property type="entry name" value="PHPHTRNFRASE"/>
</dbReference>
<comment type="similarity">
    <text evidence="4">Belongs to the PEP-utilizing enzyme family.</text>
</comment>
<keyword evidence="12" id="KW-0418">Kinase</keyword>
<evidence type="ECO:0000313" key="17">
    <source>
        <dbReference type="Proteomes" id="UP000188912"/>
    </source>
</evidence>
<dbReference type="SUPFAM" id="SSF51621">
    <property type="entry name" value="Phosphoenolpyruvate/pyruvate domain"/>
    <property type="match status" value="1"/>
</dbReference>
<evidence type="ECO:0000259" key="15">
    <source>
        <dbReference type="SMART" id="SM00065"/>
    </source>
</evidence>
<dbReference type="Proteomes" id="UP000188912">
    <property type="component" value="Chromosome"/>
</dbReference>
<evidence type="ECO:0000256" key="10">
    <source>
        <dbReference type="ARBA" id="ARBA00022683"/>
    </source>
</evidence>
<reference evidence="16 17" key="1">
    <citation type="journal article" date="2010" name="Science">
        <title>Genomic comparison of the ants Camponotus floridanus and Harpegnathos saltator.</title>
        <authorList>
            <person name="Bonasio R."/>
            <person name="Zhang G."/>
            <person name="Ye C."/>
            <person name="Mutti N.S."/>
            <person name="Fang X."/>
            <person name="Qin N."/>
            <person name="Donahue G."/>
            <person name="Yang P."/>
            <person name="Li Q."/>
            <person name="Li C."/>
            <person name="Zhang P."/>
            <person name="Huang Z."/>
            <person name="Berger S.L."/>
            <person name="Reinberg D."/>
            <person name="Wang J."/>
            <person name="Liebig J."/>
        </authorList>
    </citation>
    <scope>NUCLEOTIDE SEQUENCE [LARGE SCALE GENOMIC DNA]</scope>
    <source>
        <strain evidence="16 17">Hsal</strain>
    </source>
</reference>
<dbReference type="InterPro" id="IPR050499">
    <property type="entry name" value="PEP-utilizing_PTS_enzyme"/>
</dbReference>
<dbReference type="InterPro" id="IPR015813">
    <property type="entry name" value="Pyrv/PenolPyrv_kinase-like_dom"/>
</dbReference>
<dbReference type="GO" id="GO:0008965">
    <property type="term" value="F:phosphoenolpyruvate-protein phosphotransferase activity"/>
    <property type="evidence" value="ECO:0007669"/>
    <property type="project" value="UniProtKB-EC"/>
</dbReference>
<sequence>MRKSTAGPKTLMKQLRELMAQDLAPQVRLNRIVQKIARNMVAEVCSLYILRSDGMLELFATHGLNPAAVHRARLRLGQGLVGTIAATARPLNLIDAQNHPAFAYLPETREEMYSSFLGLPVLRSGRTLGVVVLQNRNQRTYSDDDIEIMETVSMVLAETIAAGDMPQAISAKPDSDGRRPFSLQGTALNGGVGLGHVVLHKPHIVVTRLVAENSADELQKLNAALEKLRQSIDAMLERSDVALDGEHREVLEAYRMFAHDRGWVRRLEEAVKNGLTAEAAVEKVQSDTRTRMLQITDPYLRERLSDLDDLANRLLAGLMGRQREAVTTDLPENTILVADAMGAAELLDYPRQKIRGLVLEDGATTSHVTIVARALGIPVIGQAKGVTSLSVNGDAIVIDGDEGRVHLRPLASVEHAYAEKARFQAQRQKAYDDLRQRPAVTRDNVPITMLINAGLLVDLPQLEKSGAEGIGLFRTELQFMIASTFPRAEKQEQLYRAVYQEIGDKTVTFRTLDIGGDKMLPYFRPKGKEENPAMGWRAIRLTLDRPALMRTQLRAMLKAAEGRTLRLMIPMVSDISEIHQTRTLIEREKAYLTRFGHALPSRIKLGAMIEVPALLFQLDELMQAVDFISVGSNDLFQFLMAVDRGNSALTNRFEQLSPTFLRALRDIARAGERHDTPVTLCGEMAGMPLCAMVLIGLGFRRISMSPAAIGPVKAMLLSLDAGKLSAFLNSALDKPCTGHSLHRQLLEFAQDNAISL</sequence>
<dbReference type="GO" id="GO:0046872">
    <property type="term" value="F:metal ion binding"/>
    <property type="evidence" value="ECO:0007669"/>
    <property type="project" value="UniProtKB-KW"/>
</dbReference>
<organism evidence="16 17">
    <name type="scientific">Candidatus Tokpelaia hoelldobleri</name>
    <dbReference type="NCBI Taxonomy" id="1902579"/>
    <lineage>
        <taxon>Bacteria</taxon>
        <taxon>Pseudomonadati</taxon>
        <taxon>Pseudomonadota</taxon>
        <taxon>Alphaproteobacteria</taxon>
        <taxon>Hyphomicrobiales</taxon>
        <taxon>Candidatus Tokpelaia</taxon>
    </lineage>
</organism>
<dbReference type="NCBIfam" id="TIGR01417">
    <property type="entry name" value="PTS_I_fam"/>
    <property type="match status" value="1"/>
</dbReference>
<feature type="domain" description="GAF" evidence="15">
    <location>
        <begin position="24"/>
        <end position="170"/>
    </location>
</feature>
<dbReference type="Gene3D" id="1.10.274.10">
    <property type="entry name" value="PtsI, HPr-binding domain"/>
    <property type="match status" value="1"/>
</dbReference>
<dbReference type="Gene3D" id="3.30.450.40">
    <property type="match status" value="1"/>
</dbReference>
<dbReference type="Pfam" id="PF02896">
    <property type="entry name" value="PEP-utilizers_C"/>
    <property type="match status" value="1"/>
</dbReference>
<keyword evidence="13" id="KW-0460">Magnesium</keyword>
<dbReference type="SUPFAM" id="SSF52009">
    <property type="entry name" value="Phosphohistidine domain"/>
    <property type="match status" value="1"/>
</dbReference>
<protein>
    <recommendedName>
        <fullName evidence="5">phosphoenolpyruvate--protein phosphotransferase</fullName>
        <ecNumber evidence="5">2.7.3.9</ecNumber>
    </recommendedName>
</protein>
<accession>A0A1U9JT10</accession>
<dbReference type="EC" id="2.7.3.9" evidence="5"/>
<dbReference type="InterPro" id="IPR029016">
    <property type="entry name" value="GAF-like_dom_sf"/>
</dbReference>
<dbReference type="GO" id="GO:0005737">
    <property type="term" value="C:cytoplasm"/>
    <property type="evidence" value="ECO:0007669"/>
    <property type="project" value="UniProtKB-SubCell"/>
</dbReference>
<gene>
    <name evidence="16" type="ORF">BHV28_02820</name>
</gene>
<dbReference type="InterPro" id="IPR036618">
    <property type="entry name" value="PtsI_HPr-bd_sf"/>
</dbReference>
<keyword evidence="9" id="KW-0808">Transferase</keyword>
<keyword evidence="14" id="KW-0175">Coiled coil</keyword>
<evidence type="ECO:0000313" key="16">
    <source>
        <dbReference type="EMBL" id="AQS41004.1"/>
    </source>
</evidence>
<proteinExistence type="inferred from homology"/>
<dbReference type="AlphaFoldDB" id="A0A1U9JT10"/>
<evidence type="ECO:0000256" key="3">
    <source>
        <dbReference type="ARBA" id="ARBA00004496"/>
    </source>
</evidence>
<dbReference type="GO" id="GO:0009401">
    <property type="term" value="P:phosphoenolpyruvate-dependent sugar phosphotransferase system"/>
    <property type="evidence" value="ECO:0007669"/>
    <property type="project" value="UniProtKB-KW"/>
</dbReference>
<keyword evidence="8" id="KW-0762">Sugar transport</keyword>
<feature type="coiled-coil region" evidence="14">
    <location>
        <begin position="208"/>
        <end position="238"/>
    </location>
</feature>
<dbReference type="InterPro" id="IPR036637">
    <property type="entry name" value="Phosphohistidine_dom_sf"/>
</dbReference>
<evidence type="ECO:0000256" key="14">
    <source>
        <dbReference type="SAM" id="Coils"/>
    </source>
</evidence>
<evidence type="ECO:0000256" key="4">
    <source>
        <dbReference type="ARBA" id="ARBA00007837"/>
    </source>
</evidence>
<evidence type="ECO:0000256" key="2">
    <source>
        <dbReference type="ARBA" id="ARBA00001946"/>
    </source>
</evidence>
<keyword evidence="11" id="KW-0479">Metal-binding</keyword>
<keyword evidence="17" id="KW-1185">Reference proteome</keyword>
<dbReference type="Gene3D" id="3.20.20.60">
    <property type="entry name" value="Phosphoenolpyruvate-binding domains"/>
    <property type="match status" value="1"/>
</dbReference>
<dbReference type="InterPro" id="IPR000121">
    <property type="entry name" value="PEP_util_C"/>
</dbReference>